<dbReference type="InterPro" id="IPR054722">
    <property type="entry name" value="PolX-like_BBD"/>
</dbReference>
<dbReference type="Pfam" id="PF14223">
    <property type="entry name" value="Retrotran_gag_2"/>
    <property type="match status" value="1"/>
</dbReference>
<keyword evidence="4" id="KW-1185">Reference proteome</keyword>
<feature type="domain" description="Retrovirus-related Pol polyprotein from transposon TNT 1-94-like beta-barrel" evidence="2">
    <location>
        <begin position="266"/>
        <end position="341"/>
    </location>
</feature>
<dbReference type="PANTHER" id="PTHR47481:SF14">
    <property type="entry name" value="RETROTRANSPOSON COPIA-LIKE N-TERMINAL DOMAIN-CONTAINING PROTEIN"/>
    <property type="match status" value="1"/>
</dbReference>
<evidence type="ECO:0000259" key="2">
    <source>
        <dbReference type="Pfam" id="PF22936"/>
    </source>
</evidence>
<dbReference type="OrthoDB" id="7920740at2759"/>
<dbReference type="InterPro" id="IPR038718">
    <property type="entry name" value="SNF2-like_sf"/>
</dbReference>
<feature type="non-terminal residue" evidence="3">
    <location>
        <position position="620"/>
    </location>
</feature>
<dbReference type="PANTHER" id="PTHR47481">
    <property type="match status" value="1"/>
</dbReference>
<dbReference type="Pfam" id="PF22936">
    <property type="entry name" value="Pol_BBD"/>
    <property type="match status" value="1"/>
</dbReference>
<sequence>MASDGVISPARGDGVSRVNSTTSVPMFPAIEKLEGSKNYLAWKFAIRMVLILEGLWDCVTANVVTDAARDQRALARIALSVKTSLYQHIRNAATAKEAWDSLSDIFEDKGLLRRVLLLRELHRTRYTDFNDMSKYIDNTFNIVQQLADIGRKIEDEEIAELLLSGLPQEYDSLVSNLSTFTLTTRISSEVVRTRLLQEDLRRNNSNSHNISEAAYISKRKVKCDYCHKENHVKAKCFKLKRDKKLKNSTNVCMAAAYLSRHRQEDWLIDSGCTAHMCNKKDFFVSLKSTSSTVSVANNETMICEGVGTVNIQCNHKVLILNNVLYVPKLTTNLISVSKLLELDLRVVFNSGGCFIYDSNDKLISSARNLNGIFKLYGCVRNSRYLHKKEHSLFLHDKKDSQSAAVAAHQQPMLLWHRRLGHLSSGVEIDSFNNINSCVFKDSWDTGSEHNSSVECSVNDDVGGVSVTSQRATLTGGEGVPVASRPIRSTRLVPPKRYDDYDLSMFVRDVLVDEPQSYREAMDSPYCDDWMQAMKPLTLSLSLPYVTKTNVTRQIGVLTRVLWRRVILDEAHAVRNHKSATSGAAAALGAHRHAAAQQGPRPGTVKPRCERNDRVNVGVIQ</sequence>
<name>A0A8J9Y743_9NEOP</name>
<dbReference type="EMBL" id="OV170231">
    <property type="protein sequence ID" value="CAH0715921.1"/>
    <property type="molecule type" value="Genomic_DNA"/>
</dbReference>
<gene>
    <name evidence="3" type="ORF">BINO364_LOCUS2784</name>
</gene>
<proteinExistence type="predicted"/>
<dbReference type="Gene3D" id="3.40.50.10810">
    <property type="entry name" value="Tandem AAA-ATPase domain"/>
    <property type="match status" value="1"/>
</dbReference>
<evidence type="ECO:0000313" key="4">
    <source>
        <dbReference type="Proteomes" id="UP000838878"/>
    </source>
</evidence>
<evidence type="ECO:0000313" key="3">
    <source>
        <dbReference type="EMBL" id="CAH0715921.1"/>
    </source>
</evidence>
<feature type="region of interest" description="Disordered" evidence="1">
    <location>
        <begin position="581"/>
        <end position="620"/>
    </location>
</feature>
<accession>A0A8J9Y743</accession>
<organism evidence="3 4">
    <name type="scientific">Brenthis ino</name>
    <name type="common">lesser marbled fritillary</name>
    <dbReference type="NCBI Taxonomy" id="405034"/>
    <lineage>
        <taxon>Eukaryota</taxon>
        <taxon>Metazoa</taxon>
        <taxon>Ecdysozoa</taxon>
        <taxon>Arthropoda</taxon>
        <taxon>Hexapoda</taxon>
        <taxon>Insecta</taxon>
        <taxon>Pterygota</taxon>
        <taxon>Neoptera</taxon>
        <taxon>Endopterygota</taxon>
        <taxon>Lepidoptera</taxon>
        <taxon>Glossata</taxon>
        <taxon>Ditrysia</taxon>
        <taxon>Papilionoidea</taxon>
        <taxon>Nymphalidae</taxon>
        <taxon>Heliconiinae</taxon>
        <taxon>Argynnini</taxon>
        <taxon>Brenthis</taxon>
    </lineage>
</organism>
<reference evidence="3" key="1">
    <citation type="submission" date="2021-12" db="EMBL/GenBank/DDBJ databases">
        <authorList>
            <person name="Martin H S."/>
        </authorList>
    </citation>
    <scope>NUCLEOTIDE SEQUENCE</scope>
</reference>
<dbReference type="AlphaFoldDB" id="A0A8J9Y743"/>
<dbReference type="Proteomes" id="UP000838878">
    <property type="component" value="Chromosome 11"/>
</dbReference>
<protein>
    <recommendedName>
        <fullName evidence="2">Retrovirus-related Pol polyprotein from transposon TNT 1-94-like beta-barrel domain-containing protein</fullName>
    </recommendedName>
</protein>
<evidence type="ECO:0000256" key="1">
    <source>
        <dbReference type="SAM" id="MobiDB-lite"/>
    </source>
</evidence>